<feature type="domain" description="Mur ligase C-terminal" evidence="14">
    <location>
        <begin position="327"/>
        <end position="457"/>
    </location>
</feature>
<dbReference type="InterPro" id="IPR035911">
    <property type="entry name" value="MurE/MurF_N"/>
</dbReference>
<dbReference type="InterPro" id="IPR004101">
    <property type="entry name" value="Mur_ligase_C"/>
</dbReference>
<dbReference type="GO" id="GO:0004326">
    <property type="term" value="F:tetrahydrofolylpolyglutamate synthase activity"/>
    <property type="evidence" value="ECO:0007669"/>
    <property type="project" value="InterPro"/>
</dbReference>
<dbReference type="PROSITE" id="PS01011">
    <property type="entry name" value="FOLYLPOLYGLU_SYNT_1"/>
    <property type="match status" value="1"/>
</dbReference>
<feature type="modified residue" description="N6-carboxylysine" evidence="11">
    <location>
        <position position="220"/>
    </location>
</feature>
<accession>A0A1W2CT95</accession>
<dbReference type="InterPro" id="IPR013221">
    <property type="entry name" value="Mur_ligase_cen"/>
</dbReference>
<dbReference type="PANTHER" id="PTHR23135">
    <property type="entry name" value="MUR LIGASE FAMILY MEMBER"/>
    <property type="match status" value="1"/>
</dbReference>
<comment type="cofactor">
    <cofactor evidence="11">
        <name>Mg(2+)</name>
        <dbReference type="ChEBI" id="CHEBI:18420"/>
    </cofactor>
</comment>
<comment type="similarity">
    <text evidence="1 11">Belongs to the MurCDEF family. MurE subfamily.</text>
</comment>
<comment type="caution">
    <text evidence="11">Lacks conserved residue(s) required for the propagation of feature annotation.</text>
</comment>
<sequence length="486" mass="54244">MKLKDLLYKVELIEIIGNVDSEILSVEFDSRKIQKGTLFVAQSGTQVDGHDFIQKSIESGAITIVCERKPEEINPNVTYVVVANSSIALGIIASNLYDNPTEKLKLIGITGTNGKTTTSTLTYNLLESLGYATVLISTIRILVHGNEYPSSHTTPNILTLNKIFSEAVQKGCEFAVMEVSSHGIHQNRIAGLHFQIGVFSNITHDHLDYHKTFAEYIKAKKKFFDELPKSALALTNLDDKNGVVMLQNSAAKRYSYALKTDADFKAKILENQFDGMLLLLDGKEFWTPLIGQFNAYNLLAVYSIAILLGIDQEEVLTHLSKLKNVDGRFQTFKSQGGIVAIIDYAHTPDALENVLNTIQNIRTRNEKLITIVGCGGDRDRTKRPEMGKMAARMSELAIFTSDNPRSEDPEEILKEVEAGVEPQFYNRTLKITDRKEAIKTAYKMAEKGDIILIAGKGHETYQEIKGVKHHFDDLETAQELSNQLNK</sequence>
<dbReference type="Gene3D" id="3.40.1190.10">
    <property type="entry name" value="Mur-like, catalytic domain"/>
    <property type="match status" value="1"/>
</dbReference>
<feature type="binding site" evidence="11">
    <location>
        <begin position="402"/>
        <end position="405"/>
    </location>
    <ligand>
        <name>meso-2,6-diaminopimelate</name>
        <dbReference type="ChEBI" id="CHEBI:57791"/>
    </ligand>
</feature>
<dbReference type="EMBL" id="FWXS01000011">
    <property type="protein sequence ID" value="SMC88441.1"/>
    <property type="molecule type" value="Genomic_DNA"/>
</dbReference>
<dbReference type="GO" id="GO:0051301">
    <property type="term" value="P:cell division"/>
    <property type="evidence" value="ECO:0007669"/>
    <property type="project" value="UniProtKB-KW"/>
</dbReference>
<evidence type="ECO:0000313" key="17">
    <source>
        <dbReference type="Proteomes" id="UP000192393"/>
    </source>
</evidence>
<keyword evidence="10 11" id="KW-0961">Cell wall biogenesis/degradation</keyword>
<dbReference type="SUPFAM" id="SSF53623">
    <property type="entry name" value="MurD-like peptide ligases, catalytic domain"/>
    <property type="match status" value="1"/>
</dbReference>
<comment type="subcellular location">
    <subcellularLocation>
        <location evidence="11 12">Cytoplasm</location>
    </subcellularLocation>
</comment>
<dbReference type="STRING" id="1434700.SAMN06296427_11134"/>
<evidence type="ECO:0000313" key="16">
    <source>
        <dbReference type="EMBL" id="SMC88441.1"/>
    </source>
</evidence>
<name>A0A1W2CT95_9FLAO</name>
<evidence type="ECO:0000256" key="4">
    <source>
        <dbReference type="ARBA" id="ARBA00022618"/>
    </source>
</evidence>
<dbReference type="NCBIfam" id="NF001126">
    <property type="entry name" value="PRK00139.1-4"/>
    <property type="match status" value="1"/>
</dbReference>
<feature type="binding site" evidence="11">
    <location>
        <position position="180"/>
    </location>
    <ligand>
        <name>UDP-N-acetyl-alpha-D-muramoyl-L-alanyl-D-glutamate</name>
        <dbReference type="ChEBI" id="CHEBI:83900"/>
    </ligand>
</feature>
<keyword evidence="8 11" id="KW-0573">Peptidoglycan synthesis</keyword>
<evidence type="ECO:0000259" key="15">
    <source>
        <dbReference type="Pfam" id="PF08245"/>
    </source>
</evidence>
<dbReference type="GO" id="GO:0071555">
    <property type="term" value="P:cell wall organization"/>
    <property type="evidence" value="ECO:0007669"/>
    <property type="project" value="UniProtKB-KW"/>
</dbReference>
<comment type="pathway">
    <text evidence="11 12">Cell wall biogenesis; peptidoglycan biosynthesis.</text>
</comment>
<feature type="binding site" evidence="11">
    <location>
        <position position="459"/>
    </location>
    <ligand>
        <name>meso-2,6-diaminopimelate</name>
        <dbReference type="ChEBI" id="CHEBI:57791"/>
    </ligand>
</feature>
<dbReference type="Pfam" id="PF02875">
    <property type="entry name" value="Mur_ligase_C"/>
    <property type="match status" value="1"/>
</dbReference>
<dbReference type="NCBIfam" id="TIGR01085">
    <property type="entry name" value="murE"/>
    <property type="match status" value="1"/>
</dbReference>
<dbReference type="GO" id="GO:0005524">
    <property type="term" value="F:ATP binding"/>
    <property type="evidence" value="ECO:0007669"/>
    <property type="project" value="UniProtKB-UniRule"/>
</dbReference>
<reference evidence="16 17" key="1">
    <citation type="submission" date="2017-04" db="EMBL/GenBank/DDBJ databases">
        <authorList>
            <person name="Afonso C.L."/>
            <person name="Miller P.J."/>
            <person name="Scott M.A."/>
            <person name="Spackman E."/>
            <person name="Goraichik I."/>
            <person name="Dimitrov K.M."/>
            <person name="Suarez D.L."/>
            <person name="Swayne D.E."/>
        </authorList>
    </citation>
    <scope>NUCLEOTIDE SEQUENCE [LARGE SCALE GENOMIC DNA]</scope>
    <source>
        <strain evidence="16 17">CGMCC 1.12708</strain>
    </source>
</reference>
<dbReference type="SUPFAM" id="SSF53244">
    <property type="entry name" value="MurD-like peptide ligases, peptide-binding domain"/>
    <property type="match status" value="1"/>
</dbReference>
<dbReference type="InterPro" id="IPR036565">
    <property type="entry name" value="Mur-like_cat_sf"/>
</dbReference>
<feature type="binding site" evidence="11">
    <location>
        <begin position="111"/>
        <end position="117"/>
    </location>
    <ligand>
        <name>ATP</name>
        <dbReference type="ChEBI" id="CHEBI:30616"/>
    </ligand>
</feature>
<dbReference type="GO" id="GO:0000287">
    <property type="term" value="F:magnesium ion binding"/>
    <property type="evidence" value="ECO:0007669"/>
    <property type="project" value="UniProtKB-UniRule"/>
</dbReference>
<keyword evidence="6 11" id="KW-0067">ATP-binding</keyword>
<dbReference type="PANTHER" id="PTHR23135:SF4">
    <property type="entry name" value="UDP-N-ACETYLMURAMOYL-L-ALANYL-D-GLUTAMATE--2,6-DIAMINOPIMELATE LIGASE MURE HOMOLOG, CHLOROPLASTIC"/>
    <property type="match status" value="1"/>
</dbReference>
<dbReference type="Pfam" id="PF08245">
    <property type="entry name" value="Mur_ligase_M"/>
    <property type="match status" value="1"/>
</dbReference>
<dbReference type="InterPro" id="IPR018109">
    <property type="entry name" value="Folylpolyglutamate_synth_CS"/>
</dbReference>
<feature type="binding site" evidence="11">
    <location>
        <position position="378"/>
    </location>
    <ligand>
        <name>meso-2,6-diaminopimelate</name>
        <dbReference type="ChEBI" id="CHEBI:57791"/>
    </ligand>
</feature>
<dbReference type="Pfam" id="PF01225">
    <property type="entry name" value="Mur_ligase"/>
    <property type="match status" value="1"/>
</dbReference>
<feature type="binding site" evidence="11">
    <location>
        <position position="186"/>
    </location>
    <ligand>
        <name>UDP-N-acetyl-alpha-D-muramoyl-L-alanyl-D-glutamate</name>
        <dbReference type="ChEBI" id="CHEBI:83900"/>
    </ligand>
</feature>
<keyword evidence="11" id="KW-0460">Magnesium</keyword>
<comment type="catalytic activity">
    <reaction evidence="11">
        <text>UDP-N-acetyl-alpha-D-muramoyl-L-alanyl-D-glutamate + meso-2,6-diaminopimelate + ATP = UDP-N-acetyl-alpha-D-muramoyl-L-alanyl-gamma-D-glutamyl-meso-2,6-diaminopimelate + ADP + phosphate + H(+)</text>
        <dbReference type="Rhea" id="RHEA:23676"/>
        <dbReference type="ChEBI" id="CHEBI:15378"/>
        <dbReference type="ChEBI" id="CHEBI:30616"/>
        <dbReference type="ChEBI" id="CHEBI:43474"/>
        <dbReference type="ChEBI" id="CHEBI:57791"/>
        <dbReference type="ChEBI" id="CHEBI:83900"/>
        <dbReference type="ChEBI" id="CHEBI:83905"/>
        <dbReference type="ChEBI" id="CHEBI:456216"/>
        <dbReference type="EC" id="6.3.2.13"/>
    </reaction>
</comment>
<evidence type="ECO:0000256" key="1">
    <source>
        <dbReference type="ARBA" id="ARBA00005898"/>
    </source>
</evidence>
<evidence type="ECO:0000256" key="7">
    <source>
        <dbReference type="ARBA" id="ARBA00022960"/>
    </source>
</evidence>
<feature type="binding site" evidence="11">
    <location>
        <position position="455"/>
    </location>
    <ligand>
        <name>meso-2,6-diaminopimelate</name>
        <dbReference type="ChEBI" id="CHEBI:57791"/>
    </ligand>
</feature>
<evidence type="ECO:0000256" key="9">
    <source>
        <dbReference type="ARBA" id="ARBA00023306"/>
    </source>
</evidence>
<dbReference type="Proteomes" id="UP000192393">
    <property type="component" value="Unassembled WGS sequence"/>
</dbReference>
<evidence type="ECO:0000259" key="14">
    <source>
        <dbReference type="Pfam" id="PF02875"/>
    </source>
</evidence>
<dbReference type="GO" id="GO:0008360">
    <property type="term" value="P:regulation of cell shape"/>
    <property type="evidence" value="ECO:0007669"/>
    <property type="project" value="UniProtKB-KW"/>
</dbReference>
<dbReference type="InterPro" id="IPR036615">
    <property type="entry name" value="Mur_ligase_C_dom_sf"/>
</dbReference>
<proteinExistence type="inferred from homology"/>
<gene>
    <name evidence="11" type="primary">murE</name>
    <name evidence="16" type="ORF">SAMN06296427_11134</name>
</gene>
<evidence type="ECO:0000256" key="11">
    <source>
        <dbReference type="HAMAP-Rule" id="MF_00208"/>
    </source>
</evidence>
<dbReference type="SUPFAM" id="SSF63418">
    <property type="entry name" value="MurE/MurF N-terminal domain"/>
    <property type="match status" value="1"/>
</dbReference>
<feature type="binding site" evidence="11">
    <location>
        <position position="188"/>
    </location>
    <ligand>
        <name>UDP-N-acetyl-alpha-D-muramoyl-L-alanyl-D-glutamate</name>
        <dbReference type="ChEBI" id="CHEBI:83900"/>
    </ligand>
</feature>
<comment type="function">
    <text evidence="11">Catalyzes the addition of meso-diaminopimelic acid to the nucleotide precursor UDP-N-acetylmuramoyl-L-alanyl-D-glutamate (UMAG) in the biosynthesis of bacterial cell-wall peptidoglycan.</text>
</comment>
<feature type="domain" description="Mur ligase central" evidence="15">
    <location>
        <begin position="109"/>
        <end position="303"/>
    </location>
</feature>
<organism evidence="16 17">
    <name type="scientific">Moheibacter sediminis</name>
    <dbReference type="NCBI Taxonomy" id="1434700"/>
    <lineage>
        <taxon>Bacteria</taxon>
        <taxon>Pseudomonadati</taxon>
        <taxon>Bacteroidota</taxon>
        <taxon>Flavobacteriia</taxon>
        <taxon>Flavobacteriales</taxon>
        <taxon>Weeksellaceae</taxon>
        <taxon>Moheibacter</taxon>
    </lineage>
</organism>
<feature type="short sequence motif" description="Meso-diaminopimelate recognition motif" evidence="11">
    <location>
        <begin position="402"/>
        <end position="405"/>
    </location>
</feature>
<evidence type="ECO:0000256" key="6">
    <source>
        <dbReference type="ARBA" id="ARBA00022840"/>
    </source>
</evidence>
<dbReference type="GO" id="GO:0005737">
    <property type="term" value="C:cytoplasm"/>
    <property type="evidence" value="ECO:0007669"/>
    <property type="project" value="UniProtKB-SubCell"/>
</dbReference>
<dbReference type="EC" id="6.3.2.13" evidence="11"/>
<dbReference type="AlphaFoldDB" id="A0A1W2CT95"/>
<dbReference type="Gene3D" id="3.90.190.20">
    <property type="entry name" value="Mur ligase, C-terminal domain"/>
    <property type="match status" value="1"/>
</dbReference>
<dbReference type="GO" id="GO:0008765">
    <property type="term" value="F:UDP-N-acetylmuramoylalanyl-D-glutamate-2,6-diaminopimelate ligase activity"/>
    <property type="evidence" value="ECO:0007669"/>
    <property type="project" value="UniProtKB-UniRule"/>
</dbReference>
<dbReference type="InterPro" id="IPR000713">
    <property type="entry name" value="Mur_ligase_N"/>
</dbReference>
<dbReference type="InterPro" id="IPR005761">
    <property type="entry name" value="UDP-N-AcMur-Glu-dNH2Pim_ligase"/>
</dbReference>
<evidence type="ECO:0000256" key="12">
    <source>
        <dbReference type="RuleBase" id="RU004135"/>
    </source>
</evidence>
<protein>
    <recommendedName>
        <fullName evidence="11">UDP-N-acetylmuramoyl-L-alanyl-D-glutamate--2,6-diaminopimelate ligase</fullName>
        <ecNumber evidence="11">6.3.2.13</ecNumber>
    </recommendedName>
    <alternativeName>
        <fullName evidence="11">Meso-A2pm-adding enzyme</fullName>
    </alternativeName>
    <alternativeName>
        <fullName evidence="11">Meso-diaminopimelate-adding enzyme</fullName>
    </alternativeName>
    <alternativeName>
        <fullName evidence="11">UDP-MurNAc-L-Ala-D-Glu:meso-diaminopimelate ligase</fullName>
    </alternativeName>
    <alternativeName>
        <fullName evidence="11">UDP-MurNAc-tripeptide synthetase</fullName>
    </alternativeName>
    <alternativeName>
        <fullName evidence="11">UDP-N-acetylmuramyl-tripeptide synthetase</fullName>
    </alternativeName>
</protein>
<evidence type="ECO:0000256" key="10">
    <source>
        <dbReference type="ARBA" id="ARBA00023316"/>
    </source>
</evidence>
<keyword evidence="5 11" id="KW-0547">Nucleotide-binding</keyword>
<comment type="PTM">
    <text evidence="11">Carboxylation is probably crucial for Mg(2+) binding and, consequently, for the gamma-phosphate positioning of ATP.</text>
</comment>
<feature type="binding site" evidence="11">
    <location>
        <position position="30"/>
    </location>
    <ligand>
        <name>UDP-N-acetyl-alpha-D-muramoyl-L-alanyl-D-glutamate</name>
        <dbReference type="ChEBI" id="CHEBI:83900"/>
    </ligand>
</feature>
<feature type="domain" description="Mur ligase N-terminal catalytic" evidence="13">
    <location>
        <begin position="25"/>
        <end position="93"/>
    </location>
</feature>
<keyword evidence="4 11" id="KW-0132">Cell division</keyword>
<feature type="binding site" evidence="11">
    <location>
        <begin position="153"/>
        <end position="154"/>
    </location>
    <ligand>
        <name>UDP-N-acetyl-alpha-D-muramoyl-L-alanyl-D-glutamate</name>
        <dbReference type="ChEBI" id="CHEBI:83900"/>
    </ligand>
</feature>
<evidence type="ECO:0000256" key="8">
    <source>
        <dbReference type="ARBA" id="ARBA00022984"/>
    </source>
</evidence>
<keyword evidence="7 11" id="KW-0133">Cell shape</keyword>
<evidence type="ECO:0000259" key="13">
    <source>
        <dbReference type="Pfam" id="PF01225"/>
    </source>
</evidence>
<dbReference type="Gene3D" id="3.40.1390.10">
    <property type="entry name" value="MurE/MurF, N-terminal domain"/>
    <property type="match status" value="1"/>
</dbReference>
<evidence type="ECO:0000256" key="2">
    <source>
        <dbReference type="ARBA" id="ARBA00022490"/>
    </source>
</evidence>
<keyword evidence="9 11" id="KW-0131">Cell cycle</keyword>
<evidence type="ECO:0000256" key="3">
    <source>
        <dbReference type="ARBA" id="ARBA00022598"/>
    </source>
</evidence>
<dbReference type="UniPathway" id="UPA00219"/>
<dbReference type="RefSeq" id="WP_084018718.1">
    <property type="nucleotide sequence ID" value="NZ_FWXS01000011.1"/>
</dbReference>
<keyword evidence="2 11" id="KW-0963">Cytoplasm</keyword>
<dbReference type="GO" id="GO:0009252">
    <property type="term" value="P:peptidoglycan biosynthetic process"/>
    <property type="evidence" value="ECO:0007669"/>
    <property type="project" value="UniProtKB-UniRule"/>
</dbReference>
<dbReference type="HAMAP" id="MF_00208">
    <property type="entry name" value="MurE"/>
    <property type="match status" value="1"/>
</dbReference>
<evidence type="ECO:0000256" key="5">
    <source>
        <dbReference type="ARBA" id="ARBA00022741"/>
    </source>
</evidence>
<keyword evidence="17" id="KW-1185">Reference proteome</keyword>
<dbReference type="OrthoDB" id="9800958at2"/>
<keyword evidence="3 11" id="KW-0436">Ligase</keyword>